<sequence length="134" mass="13947">MGSPPTASRRANVPFWTTVAVAALYLPASVAARALVDSEYAAAVAWLPRSVGGVAGTPLGTALAAALWLPVAGGFLYAFATELAAMRDRTAWSPPDKGYLVLAGGSLLAHPLTGLPFVFLVIAGYTLHRTLRVR</sequence>
<dbReference type="Proteomes" id="UP001596545">
    <property type="component" value="Unassembled WGS sequence"/>
</dbReference>
<keyword evidence="1" id="KW-1133">Transmembrane helix</keyword>
<reference evidence="2 3" key="1">
    <citation type="journal article" date="2019" name="Int. J. Syst. Evol. Microbiol.">
        <title>The Global Catalogue of Microorganisms (GCM) 10K type strain sequencing project: providing services to taxonomists for standard genome sequencing and annotation.</title>
        <authorList>
            <consortium name="The Broad Institute Genomics Platform"/>
            <consortium name="The Broad Institute Genome Sequencing Center for Infectious Disease"/>
            <person name="Wu L."/>
            <person name="Ma J."/>
        </authorList>
    </citation>
    <scope>NUCLEOTIDE SEQUENCE [LARGE SCALE GENOMIC DNA]</scope>
    <source>
        <strain evidence="2 3">CGMCC 1.12554</strain>
    </source>
</reference>
<evidence type="ECO:0000256" key="1">
    <source>
        <dbReference type="SAM" id="Phobius"/>
    </source>
</evidence>
<evidence type="ECO:0000313" key="3">
    <source>
        <dbReference type="Proteomes" id="UP001596545"/>
    </source>
</evidence>
<dbReference type="RefSeq" id="WP_256408168.1">
    <property type="nucleotide sequence ID" value="NZ_JANHDN010000002.1"/>
</dbReference>
<feature type="transmembrane region" description="Helical" evidence="1">
    <location>
        <begin position="58"/>
        <end position="79"/>
    </location>
</feature>
<comment type="caution">
    <text evidence="2">The sequence shown here is derived from an EMBL/GenBank/DDBJ whole genome shotgun (WGS) entry which is preliminary data.</text>
</comment>
<feature type="transmembrane region" description="Helical" evidence="1">
    <location>
        <begin position="99"/>
        <end position="125"/>
    </location>
</feature>
<name>A0ABD6ANA7_9EURY</name>
<keyword evidence="1" id="KW-0472">Membrane</keyword>
<organism evidence="2 3">
    <name type="scientific">Halorubrum rutilum</name>
    <dbReference type="NCBI Taxonomy" id="1364933"/>
    <lineage>
        <taxon>Archaea</taxon>
        <taxon>Methanobacteriati</taxon>
        <taxon>Methanobacteriota</taxon>
        <taxon>Stenosarchaea group</taxon>
        <taxon>Halobacteria</taxon>
        <taxon>Halobacteriales</taxon>
        <taxon>Haloferacaceae</taxon>
        <taxon>Halorubrum</taxon>
    </lineage>
</organism>
<proteinExistence type="predicted"/>
<keyword evidence="1" id="KW-0812">Transmembrane</keyword>
<accession>A0ABD6ANA7</accession>
<protein>
    <submittedName>
        <fullName evidence="2">Abortive infection protein</fullName>
    </submittedName>
</protein>
<dbReference type="EMBL" id="JBHTBL010000011">
    <property type="protein sequence ID" value="MFC7325435.1"/>
    <property type="molecule type" value="Genomic_DNA"/>
</dbReference>
<keyword evidence="3" id="KW-1185">Reference proteome</keyword>
<gene>
    <name evidence="2" type="ORF">ACFQMF_12680</name>
</gene>
<evidence type="ECO:0000313" key="2">
    <source>
        <dbReference type="EMBL" id="MFC7325435.1"/>
    </source>
</evidence>
<dbReference type="AlphaFoldDB" id="A0ABD6ANA7"/>